<organism evidence="1">
    <name type="scientific">Anopheles aquasalis</name>
    <name type="common">Malaria mosquito</name>
    <dbReference type="NCBI Taxonomy" id="42839"/>
    <lineage>
        <taxon>Eukaryota</taxon>
        <taxon>Metazoa</taxon>
        <taxon>Ecdysozoa</taxon>
        <taxon>Arthropoda</taxon>
        <taxon>Hexapoda</taxon>
        <taxon>Insecta</taxon>
        <taxon>Pterygota</taxon>
        <taxon>Neoptera</taxon>
        <taxon>Endopterygota</taxon>
        <taxon>Diptera</taxon>
        <taxon>Nematocera</taxon>
        <taxon>Culicoidea</taxon>
        <taxon>Culicidae</taxon>
        <taxon>Anophelinae</taxon>
        <taxon>Anopheles</taxon>
    </lineage>
</organism>
<reference evidence="1" key="1">
    <citation type="submission" date="2013-07" db="EMBL/GenBank/DDBJ databases">
        <title>Transcriptome sequencing and developmental regulation of gene expression in Anopheles aquasalis.</title>
        <authorList>
            <consortium name="Brazilian Malaria Network (MCT/CNPq/MS/SCTIE/DECIT/PRONEX 555648/2009-5) and Research Network on Bioactive Molecules from Arthropod Vectors (NAP-MOBIARVE"/>
            <consortium name="University of Sao Paulo)"/>
            <person name="Marinotti O."/>
            <person name="Ribeiro J.M.C."/>
            <person name="Costa-da-Silva A.L."/>
            <person name="Silva M.C.P."/>
            <person name="Lopes A.R."/>
            <person name="Barros M.S."/>
            <person name="Sa-Nunes A."/>
            <person name="Konjin B.B."/>
            <person name="Carvalho E."/>
            <person name="Suesdek L."/>
            <person name="Silva-Neto M.A.C."/>
            <person name="Capurro M.L."/>
        </authorList>
    </citation>
    <scope>NUCLEOTIDE SEQUENCE</scope>
    <source>
        <tissue evidence="1">Whole body</tissue>
    </source>
</reference>
<protein>
    <submittedName>
        <fullName evidence="1">Uncharacterized protein</fullName>
    </submittedName>
</protein>
<evidence type="ECO:0000313" key="1">
    <source>
        <dbReference type="EMBL" id="JAA99433.1"/>
    </source>
</evidence>
<name>T1E8I3_ANOAQ</name>
<dbReference type="AlphaFoldDB" id="T1E8I3"/>
<sequence>MEDRGGVCNQNHQLWSILLKIGTLRNPFRRRRRKKKYFRIRVRLDRALKHGLVSFSYLNVSLDLMLISRVIVVVFSSSNSSNITAMKDNGCKAIDFIIVTEKEGEERANVR</sequence>
<dbReference type="EMBL" id="GAMD01002157">
    <property type="protein sequence ID" value="JAA99433.1"/>
    <property type="molecule type" value="mRNA"/>
</dbReference>
<proteinExistence type="evidence at transcript level"/>
<accession>T1E8I3</accession>